<organism evidence="2 3">
    <name type="scientific">Enteractinococcus fodinae</name>
    <dbReference type="NCBI Taxonomy" id="684663"/>
    <lineage>
        <taxon>Bacteria</taxon>
        <taxon>Bacillati</taxon>
        <taxon>Actinomycetota</taxon>
        <taxon>Actinomycetes</taxon>
        <taxon>Micrococcales</taxon>
        <taxon>Micrococcaceae</taxon>
    </lineage>
</organism>
<gene>
    <name evidence="2" type="ORF">J2S62_000641</name>
</gene>
<dbReference type="PANTHER" id="PTHR24291">
    <property type="entry name" value="CYTOCHROME P450 FAMILY 4"/>
    <property type="match status" value="1"/>
</dbReference>
<dbReference type="RefSeq" id="WP_310171323.1">
    <property type="nucleotide sequence ID" value="NZ_BAABHE010000002.1"/>
</dbReference>
<dbReference type="EMBL" id="JAVDYJ010000001">
    <property type="protein sequence ID" value="MDR7346384.1"/>
    <property type="molecule type" value="Genomic_DNA"/>
</dbReference>
<dbReference type="Proteomes" id="UP001183794">
    <property type="component" value="Unassembled WGS sequence"/>
</dbReference>
<dbReference type="InterPro" id="IPR050196">
    <property type="entry name" value="Cytochrome_P450_Monoox"/>
</dbReference>
<dbReference type="InterPro" id="IPR036396">
    <property type="entry name" value="Cyt_P450_sf"/>
</dbReference>
<evidence type="ECO:0000256" key="1">
    <source>
        <dbReference type="ARBA" id="ARBA00010617"/>
    </source>
</evidence>
<comment type="caution">
    <text evidence="2">The sequence shown here is derived from an EMBL/GenBank/DDBJ whole genome shotgun (WGS) entry which is preliminary data.</text>
</comment>
<proteinExistence type="inferred from homology"/>
<protein>
    <submittedName>
        <fullName evidence="2">Cytochrome P450</fullName>
    </submittedName>
</protein>
<dbReference type="InterPro" id="IPR001128">
    <property type="entry name" value="Cyt_P450"/>
</dbReference>
<evidence type="ECO:0000313" key="3">
    <source>
        <dbReference type="Proteomes" id="UP001183794"/>
    </source>
</evidence>
<dbReference type="Gene3D" id="1.10.630.10">
    <property type="entry name" value="Cytochrome P450"/>
    <property type="match status" value="1"/>
</dbReference>
<reference evidence="2 3" key="1">
    <citation type="submission" date="2023-07" db="EMBL/GenBank/DDBJ databases">
        <title>Sequencing the genomes of 1000 actinobacteria strains.</title>
        <authorList>
            <person name="Klenk H.-P."/>
        </authorList>
    </citation>
    <scope>NUCLEOTIDE SEQUENCE [LARGE SCALE GENOMIC DNA]</scope>
    <source>
        <strain evidence="2 3">DSM 22966</strain>
    </source>
</reference>
<dbReference type="PANTHER" id="PTHR24291:SF201">
    <property type="entry name" value="CYTOCHROME P450, FAMILY 4, SUBFAMILY B, POLYPEPTIDE 7"/>
    <property type="match status" value="1"/>
</dbReference>
<keyword evidence="3" id="KW-1185">Reference proteome</keyword>
<evidence type="ECO:0000313" key="2">
    <source>
        <dbReference type="EMBL" id="MDR7346384.1"/>
    </source>
</evidence>
<dbReference type="Pfam" id="PF00067">
    <property type="entry name" value="p450"/>
    <property type="match status" value="1"/>
</dbReference>
<sequence length="451" mass="50905">MRDTSYQHPNDPVPQLTPTEHARVLTRVLASPVIKGPIIRRPKAVDMAERMDLDSAGVDELKKLRAKYGPGPVQLQLFPGRRIALLLDPEDVHRVLNNTPEPFSPASMEKRGALNHFQPSGVLVSNPEQRKIRRPFNEEALEAGKTVHSHAETMTRAIREEVDALRGHLDFTQALEWKAFSQMWWRLVRRITLGDSARDDEQVTTYLNELRARGNVSYLVPKNRKQRKRFLTTLQHYLERAEPGSLAAMAAHTASTDKTVPEQQIPQWMFAFDAASWGAFRALSLLSVDPETSAAARAETQESFPDMPQLRAVMLESLRLWPTTPLILREAEEPTTWRNGTLQEGTSIVIFAPFFHRDDETLPEAHRFSPQLWLENRDDSDWPLVPFSGGPGFCPGRNVVLLTASAVLGELLQHHDFEPASSTKNVSEPLDLENLPGTLSPFSSRFAVTRR</sequence>
<dbReference type="SUPFAM" id="SSF48264">
    <property type="entry name" value="Cytochrome P450"/>
    <property type="match status" value="1"/>
</dbReference>
<accession>A0ABU2B034</accession>
<name>A0ABU2B034_9MICC</name>
<comment type="similarity">
    <text evidence="1">Belongs to the cytochrome P450 family.</text>
</comment>